<reference evidence="1" key="1">
    <citation type="submission" date="2021-03" db="EMBL/GenBank/DDBJ databases">
        <authorList>
            <consortium name="DOE Joint Genome Institute"/>
            <person name="Ahrendt S."/>
            <person name="Looney B.P."/>
            <person name="Miyauchi S."/>
            <person name="Morin E."/>
            <person name="Drula E."/>
            <person name="Courty P.E."/>
            <person name="Chicoki N."/>
            <person name="Fauchery L."/>
            <person name="Kohler A."/>
            <person name="Kuo A."/>
            <person name="Labutti K."/>
            <person name="Pangilinan J."/>
            <person name="Lipzen A."/>
            <person name="Riley R."/>
            <person name="Andreopoulos W."/>
            <person name="He G."/>
            <person name="Johnson J."/>
            <person name="Barry K.W."/>
            <person name="Grigoriev I.V."/>
            <person name="Nagy L."/>
            <person name="Hibbett D."/>
            <person name="Henrissat B."/>
            <person name="Matheny P.B."/>
            <person name="Labbe J."/>
            <person name="Martin F."/>
        </authorList>
    </citation>
    <scope>NUCLEOTIDE SEQUENCE</scope>
    <source>
        <strain evidence="1">HHB10654</strain>
    </source>
</reference>
<evidence type="ECO:0000313" key="2">
    <source>
        <dbReference type="Proteomes" id="UP000814140"/>
    </source>
</evidence>
<dbReference type="EMBL" id="MU277293">
    <property type="protein sequence ID" value="KAI0055400.1"/>
    <property type="molecule type" value="Genomic_DNA"/>
</dbReference>
<protein>
    <submittedName>
        <fullName evidence="1">Uncharacterized protein</fullName>
    </submittedName>
</protein>
<reference evidence="1" key="2">
    <citation type="journal article" date="2022" name="New Phytol.">
        <title>Evolutionary transition to the ectomycorrhizal habit in the genomes of a hyperdiverse lineage of mushroom-forming fungi.</title>
        <authorList>
            <person name="Looney B."/>
            <person name="Miyauchi S."/>
            <person name="Morin E."/>
            <person name="Drula E."/>
            <person name="Courty P.E."/>
            <person name="Kohler A."/>
            <person name="Kuo A."/>
            <person name="LaButti K."/>
            <person name="Pangilinan J."/>
            <person name="Lipzen A."/>
            <person name="Riley R."/>
            <person name="Andreopoulos W."/>
            <person name="He G."/>
            <person name="Johnson J."/>
            <person name="Nolan M."/>
            <person name="Tritt A."/>
            <person name="Barry K.W."/>
            <person name="Grigoriev I.V."/>
            <person name="Nagy L.G."/>
            <person name="Hibbett D."/>
            <person name="Henrissat B."/>
            <person name="Matheny P.B."/>
            <person name="Labbe J."/>
            <person name="Martin F.M."/>
        </authorList>
    </citation>
    <scope>NUCLEOTIDE SEQUENCE</scope>
    <source>
        <strain evidence="1">HHB10654</strain>
    </source>
</reference>
<gene>
    <name evidence="1" type="ORF">BV25DRAFT_1815640</name>
</gene>
<organism evidence="1 2">
    <name type="scientific">Artomyces pyxidatus</name>
    <dbReference type="NCBI Taxonomy" id="48021"/>
    <lineage>
        <taxon>Eukaryota</taxon>
        <taxon>Fungi</taxon>
        <taxon>Dikarya</taxon>
        <taxon>Basidiomycota</taxon>
        <taxon>Agaricomycotina</taxon>
        <taxon>Agaricomycetes</taxon>
        <taxon>Russulales</taxon>
        <taxon>Auriscalpiaceae</taxon>
        <taxon>Artomyces</taxon>
    </lineage>
</organism>
<name>A0ACB8SG19_9AGAM</name>
<feature type="non-terminal residue" evidence="1">
    <location>
        <position position="1"/>
    </location>
</feature>
<comment type="caution">
    <text evidence="1">The sequence shown here is derived from an EMBL/GenBank/DDBJ whole genome shotgun (WGS) entry which is preliminary data.</text>
</comment>
<sequence length="109" mass="12448">PHTLTASACGHSFCGICLLRWCFSKYTSQDGLWIQLVSCPVCRAEPQDGIEWSCPVIPNRSLDYLVQKSLENLQEIAAAHNEATGRQPIFMEEWRNGGKNKVEWLKKRR</sequence>
<evidence type="ECO:0000313" key="1">
    <source>
        <dbReference type="EMBL" id="KAI0055400.1"/>
    </source>
</evidence>
<accession>A0ACB8SG19</accession>
<keyword evidence="2" id="KW-1185">Reference proteome</keyword>
<proteinExistence type="predicted"/>
<dbReference type="Proteomes" id="UP000814140">
    <property type="component" value="Unassembled WGS sequence"/>
</dbReference>